<sequence length="49" mass="5832">MRDTHNYLRNYCKHKTAISLRNSCKQKIILIGLIIIRREIECIGVDFQL</sequence>
<name>A0A6H5I821_9HYME</name>
<dbReference type="AlphaFoldDB" id="A0A6H5I821"/>
<gene>
    <name evidence="1" type="ORF">TBRA_LOCUS4534</name>
</gene>
<dbReference type="Proteomes" id="UP000479190">
    <property type="component" value="Unassembled WGS sequence"/>
</dbReference>
<reference evidence="1 2" key="1">
    <citation type="submission" date="2020-02" db="EMBL/GenBank/DDBJ databases">
        <authorList>
            <person name="Ferguson B K."/>
        </authorList>
    </citation>
    <scope>NUCLEOTIDE SEQUENCE [LARGE SCALE GENOMIC DNA]</scope>
</reference>
<proteinExistence type="predicted"/>
<keyword evidence="2" id="KW-1185">Reference proteome</keyword>
<dbReference type="EMBL" id="CADCXV010000684">
    <property type="protein sequence ID" value="CAB0032604.1"/>
    <property type="molecule type" value="Genomic_DNA"/>
</dbReference>
<evidence type="ECO:0000313" key="1">
    <source>
        <dbReference type="EMBL" id="CAB0032604.1"/>
    </source>
</evidence>
<protein>
    <submittedName>
        <fullName evidence="1">Uncharacterized protein</fullName>
    </submittedName>
</protein>
<organism evidence="1 2">
    <name type="scientific">Trichogramma brassicae</name>
    <dbReference type="NCBI Taxonomy" id="86971"/>
    <lineage>
        <taxon>Eukaryota</taxon>
        <taxon>Metazoa</taxon>
        <taxon>Ecdysozoa</taxon>
        <taxon>Arthropoda</taxon>
        <taxon>Hexapoda</taxon>
        <taxon>Insecta</taxon>
        <taxon>Pterygota</taxon>
        <taxon>Neoptera</taxon>
        <taxon>Endopterygota</taxon>
        <taxon>Hymenoptera</taxon>
        <taxon>Apocrita</taxon>
        <taxon>Proctotrupomorpha</taxon>
        <taxon>Chalcidoidea</taxon>
        <taxon>Trichogrammatidae</taxon>
        <taxon>Trichogramma</taxon>
    </lineage>
</organism>
<accession>A0A6H5I821</accession>
<evidence type="ECO:0000313" key="2">
    <source>
        <dbReference type="Proteomes" id="UP000479190"/>
    </source>
</evidence>